<dbReference type="EMBL" id="QGMI01001364">
    <property type="protein sequence ID" value="TVY33554.1"/>
    <property type="molecule type" value="Genomic_DNA"/>
</dbReference>
<feature type="region of interest" description="Disordered" evidence="1">
    <location>
        <begin position="297"/>
        <end position="331"/>
    </location>
</feature>
<organism evidence="3 4">
    <name type="scientific">Lachnellula occidentalis</name>
    <dbReference type="NCBI Taxonomy" id="215460"/>
    <lineage>
        <taxon>Eukaryota</taxon>
        <taxon>Fungi</taxon>
        <taxon>Dikarya</taxon>
        <taxon>Ascomycota</taxon>
        <taxon>Pezizomycotina</taxon>
        <taxon>Leotiomycetes</taxon>
        <taxon>Helotiales</taxon>
        <taxon>Lachnaceae</taxon>
        <taxon>Lachnellula</taxon>
    </lineage>
</organism>
<gene>
    <name evidence="3" type="ORF">LOCC1_G008419</name>
</gene>
<feature type="compositionally biased region" description="Polar residues" evidence="1">
    <location>
        <begin position="306"/>
        <end position="324"/>
    </location>
</feature>
<evidence type="ECO:0000313" key="3">
    <source>
        <dbReference type="EMBL" id="TVY33554.1"/>
    </source>
</evidence>
<dbReference type="PANTHER" id="PTHR12039:SF0">
    <property type="entry name" value="NICOTINAMIDE-NUCLEOTIDE ADENYLYLTRANSFERASE"/>
    <property type="match status" value="1"/>
</dbReference>
<keyword evidence="4" id="KW-1185">Reference proteome</keyword>
<keyword evidence="3" id="KW-0548">Nucleotidyltransferase</keyword>
<feature type="non-terminal residue" evidence="3">
    <location>
        <position position="331"/>
    </location>
</feature>
<evidence type="ECO:0000256" key="1">
    <source>
        <dbReference type="SAM" id="MobiDB-lite"/>
    </source>
</evidence>
<accession>A0A8H8RE02</accession>
<evidence type="ECO:0000313" key="4">
    <source>
        <dbReference type="Proteomes" id="UP000443090"/>
    </source>
</evidence>
<sequence>PFEHEISAAEARIANPEPRPFDSQNDNKHAVCCFAAGPKQLPPRSPHITPKRCLQNPTRIDSMWLFLTYNLPTLEDVRDGVRYKFNNKNFEIMGGYLSPVGDGYKKAGLAPAVHRLRMCELAVESAGWLMVDPWEATNPEYIPTALVLDHFEHEINVVLGGIERPDGTRVPAKICLLAGADLVQTMSTPGRSYISVCLNPLLTHSPGVWSSDDLDHILGGYGACIIEREGTDIDDALSSLQNYKDNIHVVKQLIQNNVSSTKIRLFLRKELSIRYLIPSPVINYIEEHNLYQDDGISSMKEKGNAEGTQNSGRTSPVISSSGSKNHLDKTS</sequence>
<keyword evidence="3" id="KW-0808">Transferase</keyword>
<protein>
    <submittedName>
        <fullName evidence="3">Nicotinamide/nicotinic acid mononucleotide adenylyltransferase</fullName>
    </submittedName>
</protein>
<dbReference type="SUPFAM" id="SSF52374">
    <property type="entry name" value="Nucleotidylyl transferase"/>
    <property type="match status" value="1"/>
</dbReference>
<dbReference type="GO" id="GO:0000309">
    <property type="term" value="F:nicotinamide-nucleotide adenylyltransferase activity"/>
    <property type="evidence" value="ECO:0007669"/>
    <property type="project" value="TreeGrafter"/>
</dbReference>
<dbReference type="OrthoDB" id="422187at2759"/>
<reference evidence="3 4" key="1">
    <citation type="submission" date="2018-05" db="EMBL/GenBank/DDBJ databases">
        <title>Genome sequencing and assembly of the regulated plant pathogen Lachnellula willkommii and related sister species for the development of diagnostic species identification markers.</title>
        <authorList>
            <person name="Giroux E."/>
            <person name="Bilodeau G."/>
        </authorList>
    </citation>
    <scope>NUCLEOTIDE SEQUENCE [LARGE SCALE GENOMIC DNA]</scope>
    <source>
        <strain evidence="3 4">CBS 160.35</strain>
    </source>
</reference>
<evidence type="ECO:0000259" key="2">
    <source>
        <dbReference type="Pfam" id="PF01467"/>
    </source>
</evidence>
<dbReference type="Proteomes" id="UP000443090">
    <property type="component" value="Unassembled WGS sequence"/>
</dbReference>
<dbReference type="AlphaFoldDB" id="A0A8H8RE02"/>
<dbReference type="Gene3D" id="3.40.50.620">
    <property type="entry name" value="HUPs"/>
    <property type="match status" value="1"/>
</dbReference>
<dbReference type="InterPro" id="IPR051182">
    <property type="entry name" value="Euk_NMN_adenylyltrnsfrase"/>
</dbReference>
<dbReference type="PANTHER" id="PTHR12039">
    <property type="entry name" value="NICOTINAMIDE MONONUCLEOTIDE ADENYLYLTRANSFERASE"/>
    <property type="match status" value="1"/>
</dbReference>
<comment type="caution">
    <text evidence="3">The sequence shown here is derived from an EMBL/GenBank/DDBJ whole genome shotgun (WGS) entry which is preliminary data.</text>
</comment>
<dbReference type="GO" id="GO:0009435">
    <property type="term" value="P:NAD+ biosynthetic process"/>
    <property type="evidence" value="ECO:0007669"/>
    <property type="project" value="TreeGrafter"/>
</dbReference>
<dbReference type="GO" id="GO:0004515">
    <property type="term" value="F:nicotinate-nucleotide adenylyltransferase activity"/>
    <property type="evidence" value="ECO:0007669"/>
    <property type="project" value="TreeGrafter"/>
</dbReference>
<dbReference type="Pfam" id="PF01467">
    <property type="entry name" value="CTP_transf_like"/>
    <property type="match status" value="1"/>
</dbReference>
<name>A0A8H8RE02_9HELO</name>
<proteinExistence type="predicted"/>
<dbReference type="InterPro" id="IPR014729">
    <property type="entry name" value="Rossmann-like_a/b/a_fold"/>
</dbReference>
<feature type="domain" description="Cytidyltransferase-like" evidence="2">
    <location>
        <begin position="105"/>
        <end position="264"/>
    </location>
</feature>
<dbReference type="InterPro" id="IPR004821">
    <property type="entry name" value="Cyt_trans-like"/>
</dbReference>